<dbReference type="InterPro" id="IPR007345">
    <property type="entry name" value="Polysacch_pyruvyl_Trfase"/>
</dbReference>
<dbReference type="Pfam" id="PF04230">
    <property type="entry name" value="PS_pyruv_trans"/>
    <property type="match status" value="1"/>
</dbReference>
<feature type="domain" description="Polysaccharide pyruvyl transferase" evidence="1">
    <location>
        <begin position="13"/>
        <end position="312"/>
    </location>
</feature>
<dbReference type="AlphaFoldDB" id="A0A1Q6IUU8"/>
<evidence type="ECO:0000313" key="3">
    <source>
        <dbReference type="EMBL" id="OKZ44578.1"/>
    </source>
</evidence>
<dbReference type="Proteomes" id="UP000470332">
    <property type="component" value="Unassembled WGS sequence"/>
</dbReference>
<dbReference type="EMBL" id="MNQV01000222">
    <property type="protein sequence ID" value="OKZ44578.1"/>
    <property type="molecule type" value="Genomic_DNA"/>
</dbReference>
<dbReference type="Proteomes" id="UP000186631">
    <property type="component" value="Unassembled WGS sequence"/>
</dbReference>
<protein>
    <submittedName>
        <fullName evidence="2">Polysaccharide pyruvyl transferase family protein</fullName>
    </submittedName>
</protein>
<dbReference type="GO" id="GO:0016740">
    <property type="term" value="F:transferase activity"/>
    <property type="evidence" value="ECO:0007669"/>
    <property type="project" value="UniProtKB-KW"/>
</dbReference>
<reference evidence="3 4" key="1">
    <citation type="journal article" date="2016" name="Nat. Biotechnol.">
        <title>Measurement of bacterial replication rates in microbial communities.</title>
        <authorList>
            <person name="Brown C.T."/>
            <person name="Olm M.R."/>
            <person name="Thomas B.C."/>
            <person name="Banfield J.F."/>
        </authorList>
    </citation>
    <scope>NUCLEOTIDE SEQUENCE [LARGE SCALE GENOMIC DNA]</scope>
    <source>
        <strain evidence="3">42_262</strain>
    </source>
</reference>
<accession>A0A1Q6IUU8</accession>
<dbReference type="RefSeq" id="WP_007844541.1">
    <property type="nucleotide sequence ID" value="NZ_JABWDE010000004.1"/>
</dbReference>
<name>A0A1Q6IUU8_PHOVU</name>
<sequence>MKIGILTHPLRFNYGGLLQNYALQTVLRRLGHEPLTLDVPHVMKVNKTTFLKDVLKRLYYRYILHLQVYIFKEWRYNRLYPIMMQNLQPFIDTHIKKIEVNDFNALNPNDFDAFIVGSDQVWRRLYMPDIYREYLSFAEGWNVRRISYAASFGTEEWEYSPLETTECRRLLQKFDAVSVREASGVSLCKKHFGVEAVHVVDPTLLLDRDDYCNLFEGKDIKPHQNGLLVYLLDQREENEKMISYFANTLGLPPFSVNSKYETPGFHPVEECIQPSVETWLKGFYDANFVLTDSFHACVFSIIFNKPFAVFGNAKRGLSRIESLLSSYRLTDRIVYSTKDCEKLDGVIDWNNANKSVAENREHSLRFLKDSLGK</sequence>
<evidence type="ECO:0000313" key="2">
    <source>
        <dbReference type="EMBL" id="KAB3859748.1"/>
    </source>
</evidence>
<evidence type="ECO:0000313" key="4">
    <source>
        <dbReference type="Proteomes" id="UP000186631"/>
    </source>
</evidence>
<organism evidence="3 4">
    <name type="scientific">Phocaeicola vulgatus</name>
    <name type="common">Bacteroides vulgatus</name>
    <dbReference type="NCBI Taxonomy" id="821"/>
    <lineage>
        <taxon>Bacteria</taxon>
        <taxon>Pseudomonadati</taxon>
        <taxon>Bacteroidota</taxon>
        <taxon>Bacteroidia</taxon>
        <taxon>Bacteroidales</taxon>
        <taxon>Bacteroidaceae</taxon>
        <taxon>Phocaeicola</taxon>
    </lineage>
</organism>
<gene>
    <name evidence="3" type="ORF">BHV80_14980</name>
    <name evidence="2" type="ORF">GAS37_14490</name>
</gene>
<evidence type="ECO:0000259" key="1">
    <source>
        <dbReference type="Pfam" id="PF04230"/>
    </source>
</evidence>
<proteinExistence type="predicted"/>
<evidence type="ECO:0000313" key="5">
    <source>
        <dbReference type="Proteomes" id="UP000470332"/>
    </source>
</evidence>
<keyword evidence="2" id="KW-0808">Transferase</keyword>
<reference evidence="2 5" key="2">
    <citation type="journal article" date="2019" name="Nat. Med.">
        <title>A library of human gut bacterial isolates paired with longitudinal multiomics data enables mechanistic microbiome research.</title>
        <authorList>
            <person name="Poyet M."/>
            <person name="Groussin M."/>
            <person name="Gibbons S.M."/>
            <person name="Avila-Pacheco J."/>
            <person name="Jiang X."/>
            <person name="Kearney S.M."/>
            <person name="Perrotta A.R."/>
            <person name="Berdy B."/>
            <person name="Zhao S."/>
            <person name="Lieberman T.D."/>
            <person name="Swanson P.K."/>
            <person name="Smith M."/>
            <person name="Roesemann S."/>
            <person name="Alexander J.E."/>
            <person name="Rich S.A."/>
            <person name="Livny J."/>
            <person name="Vlamakis H."/>
            <person name="Clish C."/>
            <person name="Bullock K."/>
            <person name="Deik A."/>
            <person name="Scott J."/>
            <person name="Pierce K.A."/>
            <person name="Xavier R.J."/>
            <person name="Alm E.J."/>
        </authorList>
    </citation>
    <scope>NUCLEOTIDE SEQUENCE [LARGE SCALE GENOMIC DNA]</scope>
    <source>
        <strain evidence="2 5">BIOML-A9</strain>
    </source>
</reference>
<dbReference type="EMBL" id="WCXA01000030">
    <property type="protein sequence ID" value="KAB3859748.1"/>
    <property type="molecule type" value="Genomic_DNA"/>
</dbReference>
<comment type="caution">
    <text evidence="3">The sequence shown here is derived from an EMBL/GenBank/DDBJ whole genome shotgun (WGS) entry which is preliminary data.</text>
</comment>